<dbReference type="Pfam" id="PF15447">
    <property type="entry name" value="NTS"/>
    <property type="match status" value="1"/>
</dbReference>
<dbReference type="GO" id="GO:0046789">
    <property type="term" value="F:host cell surface receptor binding"/>
    <property type="evidence" value="ECO:0007669"/>
    <property type="project" value="InterPro"/>
</dbReference>
<feature type="region of interest" description="Disordered" evidence="2">
    <location>
        <begin position="3380"/>
        <end position="3419"/>
    </location>
</feature>
<dbReference type="PANTHER" id="PTHR42264">
    <property type="entry name" value="EPHRIN_REC_LIKE DOMAIN-CONTAINING PROTEIN"/>
    <property type="match status" value="1"/>
</dbReference>
<feature type="compositionally biased region" description="Basic and acidic residues" evidence="2">
    <location>
        <begin position="1662"/>
        <end position="1683"/>
    </location>
</feature>
<feature type="domain" description="Duffy-antigen binding" evidence="4">
    <location>
        <begin position="2494"/>
        <end position="2681"/>
    </location>
</feature>
<dbReference type="InterPro" id="IPR044932">
    <property type="entry name" value="PfEMP1_ATS_sf"/>
</dbReference>
<dbReference type="FunFam" id="1.10.1900.40:FF:000001">
    <property type="entry name" value="Erythrocyte membrane protein 1"/>
    <property type="match status" value="1"/>
</dbReference>
<name>A0A0L7LWY1_PLAF4</name>
<feature type="region of interest" description="Disordered" evidence="2">
    <location>
        <begin position="1220"/>
        <end position="1240"/>
    </location>
</feature>
<dbReference type="Gene3D" id="1.20.1310.20">
    <property type="entry name" value="Duffy-antigen binding domain"/>
    <property type="match status" value="6"/>
</dbReference>
<feature type="domain" description="Duffy-antigen binding" evidence="4">
    <location>
        <begin position="1355"/>
        <end position="1516"/>
    </location>
</feature>
<dbReference type="Pfam" id="PF03011">
    <property type="entry name" value="PFEMP"/>
    <property type="match status" value="2"/>
</dbReference>
<feature type="domain" description="Plasmodium falciparum erythrocyte membrane protein-1 N-terminal segment" evidence="6">
    <location>
        <begin position="15"/>
        <end position="49"/>
    </location>
</feature>
<feature type="domain" description="Plasmodium falciparum erythrocyte membrane protein 1 acidic terminal segment" evidence="5">
    <location>
        <begin position="3405"/>
        <end position="3656"/>
    </location>
</feature>
<reference evidence="9" key="2">
    <citation type="submission" date="2006-09" db="EMBL/GenBank/DDBJ databases">
        <title>The genome sequence of Plasmodium falciparum Dd2.</title>
        <authorList>
            <consortium name="The Broad Institute Genome Sequencing Platform"/>
            <person name="Birren B."/>
            <person name="Lander E."/>
            <person name="Galagan J."/>
            <person name="Nusbaum C."/>
            <person name="Devon K."/>
            <person name="Henn M."/>
            <person name="Jaffe D."/>
            <person name="Butler J."/>
            <person name="Alvarez P."/>
            <person name="Gnerre S."/>
            <person name="Grabherr M."/>
            <person name="Kleber M."/>
            <person name="Mauceli E."/>
            <person name="Brockman W."/>
            <person name="MacCallum I.A."/>
            <person name="Rounsley S."/>
            <person name="Young S."/>
            <person name="LaButti K."/>
            <person name="Pushparaj V."/>
            <person name="DeCaprio D."/>
            <person name="Crawford M."/>
            <person name="Koehrsen M."/>
            <person name="Engels R."/>
            <person name="Montgomery P."/>
            <person name="Pearson M."/>
            <person name="Howarth C."/>
            <person name="Larson L."/>
            <person name="Luoma S."/>
            <person name="White J."/>
            <person name="Kodira C."/>
            <person name="Zeng Q."/>
            <person name="O'Leary S."/>
            <person name="Yandava C."/>
            <person name="Alvarado L."/>
            <person name="Wirth D."/>
            <person name="Volkman S."/>
            <person name="Hartl D."/>
        </authorList>
    </citation>
    <scope>NUCLEOTIDE SEQUENCE [LARGE SCALE GENOMIC DNA]</scope>
</reference>
<feature type="region of interest" description="Disordered" evidence="2">
    <location>
        <begin position="3158"/>
        <end position="3196"/>
    </location>
</feature>
<feature type="domain" description="Duffy-binding-like" evidence="7">
    <location>
        <begin position="1545"/>
        <end position="1671"/>
    </location>
</feature>
<feature type="region of interest" description="Disordered" evidence="2">
    <location>
        <begin position="984"/>
        <end position="1003"/>
    </location>
</feature>
<feature type="compositionally biased region" description="Polar residues" evidence="2">
    <location>
        <begin position="3326"/>
        <end position="3345"/>
    </location>
</feature>
<proteinExistence type="predicted"/>
<feature type="region of interest" description="Disordered" evidence="2">
    <location>
        <begin position="807"/>
        <end position="826"/>
    </location>
</feature>
<feature type="compositionally biased region" description="Pro residues" evidence="2">
    <location>
        <begin position="3177"/>
        <end position="3193"/>
    </location>
</feature>
<dbReference type="Pfam" id="PF22672">
    <property type="entry name" value="DBL_C"/>
    <property type="match status" value="4"/>
</dbReference>
<feature type="domain" description="Duffy-binding-like" evidence="7">
    <location>
        <begin position="1963"/>
        <end position="2110"/>
    </location>
</feature>
<feature type="region of interest" description="Disordered" evidence="2">
    <location>
        <begin position="466"/>
        <end position="487"/>
    </location>
</feature>
<dbReference type="Gene3D" id="1.20.58.830">
    <property type="match status" value="7"/>
</dbReference>
<feature type="compositionally biased region" description="Low complexity" evidence="2">
    <location>
        <begin position="3390"/>
        <end position="3404"/>
    </location>
</feature>
<reference evidence="9" key="1">
    <citation type="submission" date="2006-09" db="EMBL/GenBank/DDBJ databases">
        <title>Annotation of Plasmodium falciparum Dd2.</title>
        <authorList>
            <consortium name="The Broad Institute Genome Sequencing Platform"/>
            <person name="Volkman S.K."/>
            <person name="Neafsey D.E."/>
            <person name="Dash A.P."/>
            <person name="Chitnis C.E."/>
            <person name="Hartl D.L."/>
            <person name="Young S.K."/>
            <person name="Zeng Q."/>
            <person name="Koehrsen M."/>
            <person name="Alvarado L."/>
            <person name="Berlin A."/>
            <person name="Borenstein D."/>
            <person name="Chapman S.B."/>
            <person name="Chen Z."/>
            <person name="Engels R."/>
            <person name="Freedman E."/>
            <person name="Gellesch M."/>
            <person name="Goldberg J."/>
            <person name="Griggs A."/>
            <person name="Gujja S."/>
            <person name="Heilman E.R."/>
            <person name="Heiman D.I."/>
            <person name="Howarth C."/>
            <person name="Jen D."/>
            <person name="Larson L."/>
            <person name="Mehta T."/>
            <person name="Neiman D."/>
            <person name="Park D."/>
            <person name="Pearson M."/>
            <person name="Roberts A."/>
            <person name="Saif S."/>
            <person name="Shea T."/>
            <person name="Shenoy N."/>
            <person name="Sisk P."/>
            <person name="Stolte C."/>
            <person name="Sykes S."/>
            <person name="Walk T."/>
            <person name="White J."/>
            <person name="Yandava C."/>
            <person name="Haas B."/>
            <person name="Henn M.R."/>
            <person name="Nusbaum C."/>
            <person name="Birren B."/>
        </authorList>
    </citation>
    <scope>NUCLEOTIDE SEQUENCE [LARGE SCALE GENOMIC DNA]</scope>
</reference>
<dbReference type="KEGG" id="pfd:PFDG_00072"/>
<feature type="compositionally biased region" description="Acidic residues" evidence="2">
    <location>
        <begin position="2372"/>
        <end position="2382"/>
    </location>
</feature>
<evidence type="ECO:0000259" key="3">
    <source>
        <dbReference type="Pfam" id="PF03011"/>
    </source>
</evidence>
<protein>
    <submittedName>
        <fullName evidence="8">PfEMP1</fullName>
    </submittedName>
</protein>
<feature type="region of interest" description="Disordered" evidence="2">
    <location>
        <begin position="1662"/>
        <end position="1696"/>
    </location>
</feature>
<dbReference type="FunFam" id="1.20.58.830:FF:000006">
    <property type="entry name" value="Erythrocyte membrane protein 1, PfEMP1"/>
    <property type="match status" value="1"/>
</dbReference>
<evidence type="ECO:0000259" key="4">
    <source>
        <dbReference type="Pfam" id="PF05424"/>
    </source>
</evidence>
<evidence type="ECO:0000259" key="5">
    <source>
        <dbReference type="Pfam" id="PF15445"/>
    </source>
</evidence>
<feature type="compositionally biased region" description="Polar residues" evidence="2">
    <location>
        <begin position="1230"/>
        <end position="1240"/>
    </location>
</feature>
<dbReference type="Proteomes" id="UP000054282">
    <property type="component" value="Unassembled WGS sequence"/>
</dbReference>
<feature type="domain" description="Duffy-antigen binding" evidence="4">
    <location>
        <begin position="1754"/>
        <end position="1919"/>
    </location>
</feature>
<dbReference type="InterPro" id="IPR029210">
    <property type="entry name" value="PfEMP1_NTS"/>
</dbReference>
<evidence type="ECO:0000313" key="9">
    <source>
        <dbReference type="Proteomes" id="UP000054282"/>
    </source>
</evidence>
<feature type="domain" description="Duffy-binding-like" evidence="7">
    <location>
        <begin position="2685"/>
        <end position="2818"/>
    </location>
</feature>
<feature type="domain" description="Duffy-antigen binding" evidence="4">
    <location>
        <begin position="114"/>
        <end position="306"/>
    </location>
</feature>
<dbReference type="FunFam" id="1.20.58.830:FF:000002">
    <property type="entry name" value="Erythrocyte membrane protein 1, PfEMP1"/>
    <property type="match status" value="1"/>
</dbReference>
<dbReference type="EMBL" id="DS016062">
    <property type="protein sequence ID" value="KOB84755.1"/>
    <property type="molecule type" value="Genomic_DNA"/>
</dbReference>
<dbReference type="Pfam" id="PF05424">
    <property type="entry name" value="Duffy_binding"/>
    <property type="match status" value="6"/>
</dbReference>
<dbReference type="Pfam" id="PF15445">
    <property type="entry name" value="ATS"/>
    <property type="match status" value="1"/>
</dbReference>
<dbReference type="OrthoDB" id="379185at2759"/>
<feature type="compositionally biased region" description="Polar residues" evidence="2">
    <location>
        <begin position="3409"/>
        <end position="3418"/>
    </location>
</feature>
<dbReference type="FunFam" id="1.20.58.830:FF:000021">
    <property type="entry name" value="Erythrocyte membrane protein 1, PfEMP1"/>
    <property type="match status" value="1"/>
</dbReference>
<dbReference type="Gene3D" id="1.20.58.1930">
    <property type="match status" value="1"/>
</dbReference>
<feature type="region of interest" description="Disordered" evidence="2">
    <location>
        <begin position="3326"/>
        <end position="3358"/>
    </location>
</feature>
<accession>A0A0L7LWY1</accession>
<evidence type="ECO:0000313" key="8">
    <source>
        <dbReference type="EMBL" id="KOB84755.1"/>
    </source>
</evidence>
<dbReference type="InterPro" id="IPR029211">
    <property type="entry name" value="PfEMP1_ATS"/>
</dbReference>
<dbReference type="InterPro" id="IPR054595">
    <property type="entry name" value="DBL_C"/>
</dbReference>
<dbReference type="FunFam" id="1.20.58.830:FF:000004">
    <property type="entry name" value="Erythrocyte membrane protein 1, PfEMP1"/>
    <property type="match status" value="1"/>
</dbReference>
<dbReference type="VEuPathDB" id="PlasmoDB:PfDd2_050039000"/>
<dbReference type="SUPFAM" id="SSF140924">
    <property type="entry name" value="Duffy binding domain-like"/>
    <property type="match status" value="8"/>
</dbReference>
<feature type="domain" description="Duffy-binding-like" evidence="3">
    <location>
        <begin position="646"/>
        <end position="804"/>
    </location>
</feature>
<organism evidence="8 9">
    <name type="scientific">Plasmodium falciparum (isolate Dd2)</name>
    <dbReference type="NCBI Taxonomy" id="57267"/>
    <lineage>
        <taxon>Eukaryota</taxon>
        <taxon>Sar</taxon>
        <taxon>Alveolata</taxon>
        <taxon>Apicomplexa</taxon>
        <taxon>Aconoidasida</taxon>
        <taxon>Haemosporida</taxon>
        <taxon>Plasmodiidae</taxon>
        <taxon>Plasmodium</taxon>
        <taxon>Plasmodium (Laverania)</taxon>
    </lineage>
</organism>
<feature type="region of interest" description="Disordered" evidence="2">
    <location>
        <begin position="2355"/>
        <end position="2401"/>
    </location>
</feature>
<dbReference type="GO" id="GO:0016020">
    <property type="term" value="C:membrane"/>
    <property type="evidence" value="ECO:0007669"/>
    <property type="project" value="InterPro"/>
</dbReference>
<dbReference type="InterPro" id="IPR008602">
    <property type="entry name" value="Duffy-antigen-binding"/>
</dbReference>
<feature type="domain" description="Duffy-antigen binding" evidence="4">
    <location>
        <begin position="2881"/>
        <end position="3083"/>
    </location>
</feature>
<evidence type="ECO:0000259" key="6">
    <source>
        <dbReference type="Pfam" id="PF15447"/>
    </source>
</evidence>
<feature type="domain" description="Duffy-binding-like" evidence="7">
    <location>
        <begin position="310"/>
        <end position="468"/>
    </location>
</feature>
<dbReference type="InterPro" id="IPR004258">
    <property type="entry name" value="DBL"/>
</dbReference>
<feature type="coiled-coil region" evidence="1">
    <location>
        <begin position="376"/>
        <end position="403"/>
    </location>
</feature>
<feature type="domain" description="Duffy-antigen binding" evidence="4">
    <location>
        <begin position="929"/>
        <end position="1114"/>
    </location>
</feature>
<dbReference type="FunFam" id="1.20.58.830:FF:000003">
    <property type="entry name" value="Erythrocyte membrane protein 1, PfEMP1"/>
    <property type="match status" value="1"/>
</dbReference>
<evidence type="ECO:0000256" key="2">
    <source>
        <dbReference type="SAM" id="MobiDB-lite"/>
    </source>
</evidence>
<dbReference type="Gene3D" id="1.10.1900.40">
    <property type="entry name" value="Acidic terminal segments, variant surface antigen of PfEMP1"/>
    <property type="match status" value="2"/>
</dbReference>
<dbReference type="FunFam" id="1.20.1310.20:FF:000001">
    <property type="entry name" value="Erythrocyte membrane protein 1, PfEMP1"/>
    <property type="match status" value="1"/>
</dbReference>
<sequence length="3656" mass="421920">MGPKAAAPDYSSAKDAKELLDRIGKDVHDEVKTEAQTYDSYLKGKLQHAASTNWETAGTNETCKLVEQYYERLNGKRYPCGNTNVNRFSDKEGAQCANNRIEGNNKASNGKDFGACAPYRRLSLCKKNLSHMDENKINNTDNLLLEVCMAAKYEGDSIKTPYTIYKETNPGTASQLCTVLARSFADIGDIVRGRDLYLGNPQESAQRKQLEKNLKEIFKEIHNNLNNPKAKTHYEDKDPEKNFFKLREDWWTANRNTVWEAITCGAPDNAEYFRKTCSSESVHYKKCHCNNGDVPTYFDYVPQYLRWFEEWAEDFCRKKNKKIKDVKRNCREKDKNSEERYCSRNGYDCEKTVRARGKLRYGKQCISCLYGCNPYVEWIEKQKEQFDKQKNKYDEEMQKYTNEAVGSGSRKKRDATTKVYDGYEKIFYEKLKGNYSEVNKFLEKLSNEEICKEVKDDKEGKIHFEKVNTGGTAGSGGASASSDTSGTNDINNGTFYRSEYCQPCPLCGMKKKDGKWEHKKKGNCTRGNLYKPTSGQDGTPIRILKSGEGHDDIEEKLNKFCAEKNGGGGSGTGGRNSNSSLYDPWKCYQIGELKKDGQGEEDEDDEVYDKEVEDAGGLCILKNEKHVSGNNSSNEPAEFQKTFNDFFYYWVVHMLKDSIYWRTKKIKGCLENGNRIKCRKGCKGDCDCFESWVKQKGEEWKNIVKHFKKQKDIEQQTRCNPIVTLELNLKEEFYKEKSEDGSEEGSENSLDAKEIQHLRQMLQETAGDGLTCSAPVTGKKTIMDKLIDYEKDEADLCLDTHEKDEDCSYDDDDHEEPPIVKSNPCATPSGSTYPVLANKVAHQMHELAKLQLSIRGGRRNLRADATKGQYRGSNGIKLTGGICSIDEKYSNAGKNKSNDPCNGKNENRFNIGEKWKTGSEVKMSDTHSYMPPRRQHFCTSNLEHLHKDKEGKFEEVPNGKASHSLLGDVLIAAKKEAEFIKKKYQENKDNSGQNGKNAKNGLRKDQATTCRAIRYSFADIGDIIKGTDMWDEDGGEKTTQSALKTVFDKIKDELKHQLNGKYEDNSEGKHLQLRKDWWTANRYQVWNAMKCAIITGKISCHGMPVEDYIPQRLRWMTEWAEWFCKEQYSLYDELEDNCRQCKGNDQCTQNTNECKTCKAACAKYTENIKKWEPQWKQIKAKYEELYLQARTVPDGTVIGDVSDQQVLEFFKELQKEIKNGALNRPKRSTDGTNNDPTLTSPYKTAAGYIHQELGRTVGCQKQKQFCEKKHGDTSSNGEDNTEYTFKQPPPDYETACGCESRPQAPKKVEEKKDACTIVETLLNGKETLDTIDNCNKKNDKTWDCKDDTFNQHNKGACMPPRRQSLCIYNLKESDQTGTKEQLREAFIKCASKETFFAWKKYKEDKQKNKNDEAPTTEPDDELMKGTIPEEFKRIMYYTYGDYRDFLFGTDISKGNKDSDIENVKNNINKLFPNGTSDKGKSPQEWWQTYGKDIWKGMVCGLSHHINNGQKKELRKNFTDKNQYSTISRTLEDFASRPPFLRWFTEWADEFCTERGIKIKELEKGCDECIVSDSTSGDGKTCNNKDKCDKCKVQCQKYETWLTKWKDNYNKQSEKYFQDKNDKKFQSTSAEVEVNSSTHAYDYLQKALTKICPNGTCSPCMDKESESTSKEHNKEASRKSESDNSRMPASLDDEPTELNGKCSCTLPPDACKIAEDILKSETDKKFAEACALKYGKKSHVGWNCNSSIFKPNNDGACMPPRRQKLYIHKLENFSGGTSPETELGKAFIESAAVETFFAWHEFKKEKEKKESYVIGQIEFDEEEEDPQSQLERGQIPDEFKRQMFYTFGDYRDICLGKDIGSDVTEVNKKLETILPNSLKTAGSKNGEDRIKWWDSNKEAIWDGMLCALSYNTDTKEMNNQLLTKIINSNKNKYKDVTFKGGFNGGTTKLEEFSRRPTFFRWLEEWGEEFCKKRTDKLKKLEKECRGVNYSGYNKYCSGDGYHCDDEKGTYNSINANLNCRDCMKECRNYKTWIVKKKNEYDKQKSKYVNEHENVISFLNKQSYKQLYENIKPYSSAADFFTSLNHCKPDKANDDKNNKLNFKNPHETFSPSTYCKACPLNGVICRGRSQCAANSENNLTNLGESTDFDILINDAAIHDNDNEIKKGCPTYEMYKDLRKQKWICQKKTGEVHQCKLNNAADSKYYDNKFPFNILFHRWITDFIQYYNKSKEKIKPCTNDVNSCKQGCKGNCDCVDKWLKNKSTEWEIIKKYYKENFGNTNEHIAYAIKIFLQEGLFDSDYKRAQEVIDQNEWEQLWGCTGDNLKDVKDQKAENCNKGDFITNLISKLQDKITSCQNKHNPNGKTACDETLPHSDEEENFEDTPTTDDSQSPAFCPPPPPPMTCVEKAAQKVRIEAEENAKKNDKNLKGQGKDFNNVCKNIKKNDTPANGKGSCEFEQTYKTSLESLNETCKGNGKERFEIGQKWNSKYIKKIRKHLYIPPRREHMCINHLKEINRYTDTDSNSLLKKIQEAAKSEGDDIIKNLLLQNPCNENIICDAMKYSFADLGDIIRGRDLLSNDKDQLRIQRRLINAFTKIYSNLERSKQTKYQKDITNLYELRSDWWDANRKEVWNAMTCNAPKDAKLNKRNEEPEGTSTNGSFVSTLDNCGYEKDPPDYDYIPQPFRWMQEWSEYYCKLLNKELDNFKNQCSDCQRSSTICTTDIEKCTKCKEQCKKYKKLVDQWKLQFNKYKETYDELYNNNNKAKISSEEYVNKFLEKLKDECKGKDSADKYLDEASHCKKYKFTIDSVSNNSHNYAFENPPKGYKDRCECQVPDPLDQCPKNDQHLTVCKNFFPTKLYQNKTFNNDVDIWTNHFIQKSPGNYTGVLVPPRRRELCIKNITANFRSIEKNKEVFKTELMNCAYNEGKLLCELYKKDRDVTLQAMKYSFADYGDIVKGTDLISTAPLDKLKTKLNVLLKGDGTNEITEERKKWWTNNRTQVWNAMLCGYKKAGGTIGPNDCNIPSEENTHQFLRWFQEWTEHFCARQKELYQSVKKECESATCDSKNGIMEPADCEEACTQYRDYITRKIQEYRSLKHQYNTNFNEKKAEVKNAAEYFNAKCNDKCNCLSKYIDIEKQWKNMYDSFDDNDLKEKCICRQIKPKRPPKKVKREEEHTPSEQDTPPPLPPKPDDLPPPAEEPFNRDILEKTIPFGIALALSSIAFLFLKKKPKSPVDLIRVLDIHKGDYEMPTLKSKNRYIPYRSGTYKGKTYIYMEGDTSGDEKYAFMSDTTDVTSSESEYEEMDINDIYVPRAPKYKTLIEVVLEPSGKLSGNTIPTSGKNTPSDTQNDIQNDDIPSSDIPHTNKFTDDEWNQLKKDFISNMLQNQPKDVPNDYTSGNSSTNTNITTTSRHNVDNNTHPTMSRDNMEEKPFITSIHDRNLYTGEEINYNINMSTNSMDDPKYVSNNVYSGIDLINDTLSGNQHIDIYDEVLKRKENELFGTNHTKNTSNNSVAKLTNSDPIINQLNLFHTWLDRHRDMCEQWNNKEDILNKLNEEWNKDNDRGNVPIDNKTLNTDVSIQIHMDNPKPINEFTNMDTILDDLDKYNEPYYDVQDDIYYDVHDHDTSTVDSNNMDIPSKVQIEMDVNSKLVKEKYPIGDVWDI</sequence>
<keyword evidence="1" id="KW-0175">Coiled coil</keyword>
<dbReference type="OMA" id="QCAANSE"/>
<evidence type="ECO:0000259" key="7">
    <source>
        <dbReference type="Pfam" id="PF22672"/>
    </source>
</evidence>
<feature type="coiled-coil region" evidence="1">
    <location>
        <begin position="200"/>
        <end position="227"/>
    </location>
</feature>
<evidence type="ECO:0000256" key="1">
    <source>
        <dbReference type="SAM" id="Coils"/>
    </source>
</evidence>
<feature type="domain" description="Duffy-binding-like" evidence="3">
    <location>
        <begin position="2212"/>
        <end position="2358"/>
    </location>
</feature>
<feature type="compositionally biased region" description="Low complexity" evidence="2">
    <location>
        <begin position="478"/>
        <end position="487"/>
    </location>
</feature>
<gene>
    <name evidence="8" type="ORF">PFDG_00072</name>
</gene>
<dbReference type="InterPro" id="IPR042202">
    <property type="entry name" value="Duffy-ag-bd_sf"/>
</dbReference>